<comment type="caution">
    <text evidence="2">The sequence shown here is derived from an EMBL/GenBank/DDBJ whole genome shotgun (WGS) entry which is preliminary data.</text>
</comment>
<sequence>MDALLDAGYTLFPNNNYKTLKSLLHESTITTIQVIAKHLSARLRRLAQLAATFGLATNDDASLPDFETAAGWCLGLEDLGEPVDPSIRVPMSDDMIYTVYHMNDMQLSFFPIFHEHGFVHAHIYDQGGQPPMLVGRHYLFHSRQDYFLSQRIPWNDFEISQMMPWLSRHGFLSQKPRDPFHLGLNVDITGVHRIAAEMGSNTYLCYGNHQDIDNALTLVAELLTQLHQDSCRDKCVCWCTSGGEGCSPLKVLYKSHAHATEGDFDRGIEVYKRHEFRATSIQKLLFDFGKLGNSTTAAASGQSRAGTGTEPWTRALELVRFLTFEALEMTHTCCMLEALEGSREVFKITRNCDPTIVRDIRQSEVEKRNAELLDTLMEEFTNVMQKNYHASPLLDFLFGYWKERIEYFYAVREDEVQEMQQHVNNVRTGIWPRPLRRLLWPRPCDVGSEDSGSVHEETGSDEELNDDEH</sequence>
<dbReference type="OrthoDB" id="1577640at2759"/>
<dbReference type="Proteomes" id="UP001140502">
    <property type="component" value="Unassembled WGS sequence"/>
</dbReference>
<feature type="compositionally biased region" description="Acidic residues" evidence="1">
    <location>
        <begin position="459"/>
        <end position="469"/>
    </location>
</feature>
<evidence type="ECO:0000313" key="3">
    <source>
        <dbReference type="Proteomes" id="UP001140502"/>
    </source>
</evidence>
<gene>
    <name evidence="2" type="ORF">N0V84_005451</name>
</gene>
<dbReference type="EMBL" id="JAPEUR010000098">
    <property type="protein sequence ID" value="KAJ4321204.1"/>
    <property type="molecule type" value="Genomic_DNA"/>
</dbReference>
<reference evidence="2" key="1">
    <citation type="submission" date="2022-10" db="EMBL/GenBank/DDBJ databases">
        <title>Tapping the CABI collections for fungal endophytes: first genome assemblies for Collariella, Neodidymelliopsis, Ascochyta clinopodiicola, Didymella pomorum, Didymosphaeria variabile, Neocosmospora piperis and Neocucurbitaria cava.</title>
        <authorList>
            <person name="Hill R."/>
        </authorList>
    </citation>
    <scope>NUCLEOTIDE SEQUENCE</scope>
    <source>
        <strain evidence="2">IMI 366586</strain>
    </source>
</reference>
<name>A0A9W8WDP4_9HYPO</name>
<dbReference type="AlphaFoldDB" id="A0A9W8WDP4"/>
<accession>A0A9W8WDP4</accession>
<keyword evidence="3" id="KW-1185">Reference proteome</keyword>
<organism evidence="2 3">
    <name type="scientific">Fusarium piperis</name>
    <dbReference type="NCBI Taxonomy" id="1435070"/>
    <lineage>
        <taxon>Eukaryota</taxon>
        <taxon>Fungi</taxon>
        <taxon>Dikarya</taxon>
        <taxon>Ascomycota</taxon>
        <taxon>Pezizomycotina</taxon>
        <taxon>Sordariomycetes</taxon>
        <taxon>Hypocreomycetidae</taxon>
        <taxon>Hypocreales</taxon>
        <taxon>Nectriaceae</taxon>
        <taxon>Fusarium</taxon>
        <taxon>Fusarium solani species complex</taxon>
    </lineage>
</organism>
<evidence type="ECO:0000313" key="2">
    <source>
        <dbReference type="EMBL" id="KAJ4321204.1"/>
    </source>
</evidence>
<feature type="region of interest" description="Disordered" evidence="1">
    <location>
        <begin position="446"/>
        <end position="469"/>
    </location>
</feature>
<evidence type="ECO:0000256" key="1">
    <source>
        <dbReference type="SAM" id="MobiDB-lite"/>
    </source>
</evidence>
<proteinExistence type="predicted"/>
<protein>
    <submittedName>
        <fullName evidence="2">Uncharacterized protein</fullName>
    </submittedName>
</protein>